<dbReference type="PROSITE" id="PS50983">
    <property type="entry name" value="FE_B12_PBP"/>
    <property type="match status" value="1"/>
</dbReference>
<feature type="domain" description="Fe/B12 periplasmic-binding" evidence="2">
    <location>
        <begin position="145"/>
        <end position="419"/>
    </location>
</feature>
<gene>
    <name evidence="3" type="ORF">Cha6605_2296</name>
</gene>
<dbReference type="PANTHER" id="PTHR30535">
    <property type="entry name" value="VITAMIN B12-BINDING PROTEIN"/>
    <property type="match status" value="1"/>
</dbReference>
<sequence length="432" mass="48331">MLQSPDGARTNLSVCFGRYHFFEVDMSREGVKHKIKSMRGVLLFSLLIWVSISACNYPQTKSSKSSSVAKCSTVYDREVDYFPNKVKVTQAKGFTVEYHRNYKVVSVKNPWRNADTTFQYVLVQCNTPIPSGFDKSQIVQVPVNSVVSMSTTHLPLLDKLGLVDRLIGVSDFNQVNTPSVVAKIKTGKLQEVGRSNNTNVEKVLEIKPELVTTYGVGNPKSDSHPKLIEAGLPVAIIAEYMESSPLGKAEWLKFMALFFNRETEAEQVFSQMESRYNSIAKIASQAKNKPTVFSGFDSRGTWYIPGGDSYSAKFIADAGGNYIWKEDRSTGSLKLSFEQVLDRAQTAEVWINSSQAWRSVDDVINSDRRYAKFSAVKNAKLFNPTARMNPTGGNDFWEGGTANPDLVLADLVKALHPELLPKHQFVYYRPLN</sequence>
<evidence type="ECO:0000313" key="3">
    <source>
        <dbReference type="EMBL" id="AFY93373.1"/>
    </source>
</evidence>
<dbReference type="SUPFAM" id="SSF53807">
    <property type="entry name" value="Helical backbone' metal receptor"/>
    <property type="match status" value="1"/>
</dbReference>
<dbReference type="Pfam" id="PF01497">
    <property type="entry name" value="Peripla_BP_2"/>
    <property type="match status" value="1"/>
</dbReference>
<dbReference type="AlphaFoldDB" id="K9UFF3"/>
<reference evidence="3 4" key="1">
    <citation type="submission" date="2012-05" db="EMBL/GenBank/DDBJ databases">
        <title>Finished chromosome of genome of Chamaesiphon sp. PCC 6605.</title>
        <authorList>
            <consortium name="US DOE Joint Genome Institute"/>
            <person name="Gugger M."/>
            <person name="Coursin T."/>
            <person name="Rippka R."/>
            <person name="Tandeau De Marsac N."/>
            <person name="Huntemann M."/>
            <person name="Wei C.-L."/>
            <person name="Han J."/>
            <person name="Detter J.C."/>
            <person name="Han C."/>
            <person name="Tapia R."/>
            <person name="Chen A."/>
            <person name="Kyrpides N."/>
            <person name="Mavromatis K."/>
            <person name="Markowitz V."/>
            <person name="Szeto E."/>
            <person name="Ivanova N."/>
            <person name="Pagani I."/>
            <person name="Pati A."/>
            <person name="Goodwin L."/>
            <person name="Nordberg H.P."/>
            <person name="Cantor M.N."/>
            <person name="Hua S.X."/>
            <person name="Woyke T."/>
            <person name="Kerfeld C.A."/>
        </authorList>
    </citation>
    <scope>NUCLEOTIDE SEQUENCE [LARGE SCALE GENOMIC DNA]</scope>
    <source>
        <strain evidence="4">ATCC 27169 / PCC 6605</strain>
    </source>
</reference>
<dbReference type="Proteomes" id="UP000010366">
    <property type="component" value="Chromosome"/>
</dbReference>
<organism evidence="3 4">
    <name type="scientific">Chamaesiphon minutus (strain ATCC 27169 / PCC 6605)</name>
    <dbReference type="NCBI Taxonomy" id="1173020"/>
    <lineage>
        <taxon>Bacteria</taxon>
        <taxon>Bacillati</taxon>
        <taxon>Cyanobacteriota</taxon>
        <taxon>Cyanophyceae</taxon>
        <taxon>Gomontiellales</taxon>
        <taxon>Chamaesiphonaceae</taxon>
        <taxon>Chamaesiphon</taxon>
    </lineage>
</organism>
<dbReference type="EMBL" id="CP003600">
    <property type="protein sequence ID" value="AFY93373.1"/>
    <property type="molecule type" value="Genomic_DNA"/>
</dbReference>
<dbReference type="KEGG" id="cmp:Cha6605_2296"/>
<dbReference type="InterPro" id="IPR050902">
    <property type="entry name" value="ABC_Transporter_SBP"/>
</dbReference>
<proteinExistence type="inferred from homology"/>
<keyword evidence="4" id="KW-1185">Reference proteome</keyword>
<dbReference type="PANTHER" id="PTHR30535:SF34">
    <property type="entry name" value="MOLYBDATE-BINDING PROTEIN MOLA"/>
    <property type="match status" value="1"/>
</dbReference>
<dbReference type="eggNOG" id="COG0614">
    <property type="taxonomic scope" value="Bacteria"/>
</dbReference>
<evidence type="ECO:0000256" key="1">
    <source>
        <dbReference type="ARBA" id="ARBA00008814"/>
    </source>
</evidence>
<evidence type="ECO:0000259" key="2">
    <source>
        <dbReference type="PROSITE" id="PS50983"/>
    </source>
</evidence>
<dbReference type="InterPro" id="IPR002491">
    <property type="entry name" value="ABC_transptr_periplasmic_BD"/>
</dbReference>
<name>K9UFF3_CHAP6</name>
<dbReference type="GO" id="GO:0071281">
    <property type="term" value="P:cellular response to iron ion"/>
    <property type="evidence" value="ECO:0007669"/>
    <property type="project" value="TreeGrafter"/>
</dbReference>
<dbReference type="STRING" id="1173020.Cha6605_2296"/>
<dbReference type="CDD" id="cd01141">
    <property type="entry name" value="TroA_d"/>
    <property type="match status" value="1"/>
</dbReference>
<dbReference type="HOGENOM" id="CLU_025776_1_0_3"/>
<dbReference type="RefSeq" id="WP_015159523.1">
    <property type="nucleotide sequence ID" value="NC_019697.1"/>
</dbReference>
<accession>K9UFF3</accession>
<protein>
    <submittedName>
        <fullName evidence="3">ABC-type Fe3+-hydroxamate transport system, periplasmic component</fullName>
    </submittedName>
</protein>
<comment type="similarity">
    <text evidence="1">Belongs to the bacterial solute-binding protein 8 family.</text>
</comment>
<dbReference type="Gene3D" id="3.40.50.1980">
    <property type="entry name" value="Nitrogenase molybdenum iron protein domain"/>
    <property type="match status" value="2"/>
</dbReference>
<evidence type="ECO:0000313" key="4">
    <source>
        <dbReference type="Proteomes" id="UP000010366"/>
    </source>
</evidence>